<reference evidence="2" key="1">
    <citation type="submission" date="2020-11" db="EMBL/GenBank/DDBJ databases">
        <authorList>
            <person name="Tran Van P."/>
        </authorList>
    </citation>
    <scope>NUCLEOTIDE SEQUENCE</scope>
</reference>
<gene>
    <name evidence="2" type="ORF">TSIB3V08_LOCUS12184</name>
</gene>
<feature type="region of interest" description="Disordered" evidence="1">
    <location>
        <begin position="16"/>
        <end position="39"/>
    </location>
</feature>
<evidence type="ECO:0000313" key="2">
    <source>
        <dbReference type="EMBL" id="CAD7268182.1"/>
    </source>
</evidence>
<dbReference type="AlphaFoldDB" id="A0A7R9G5V2"/>
<name>A0A7R9G5V2_TIMSH</name>
<proteinExistence type="predicted"/>
<organism evidence="2">
    <name type="scientific">Timema shepardi</name>
    <name type="common">Walking stick</name>
    <dbReference type="NCBI Taxonomy" id="629360"/>
    <lineage>
        <taxon>Eukaryota</taxon>
        <taxon>Metazoa</taxon>
        <taxon>Ecdysozoa</taxon>
        <taxon>Arthropoda</taxon>
        <taxon>Hexapoda</taxon>
        <taxon>Insecta</taxon>
        <taxon>Pterygota</taxon>
        <taxon>Neoptera</taxon>
        <taxon>Polyneoptera</taxon>
        <taxon>Phasmatodea</taxon>
        <taxon>Timematodea</taxon>
        <taxon>Timematoidea</taxon>
        <taxon>Timematidae</taxon>
        <taxon>Timema</taxon>
    </lineage>
</organism>
<protein>
    <submittedName>
        <fullName evidence="2">Uncharacterized protein</fullName>
    </submittedName>
</protein>
<evidence type="ECO:0000256" key="1">
    <source>
        <dbReference type="SAM" id="MobiDB-lite"/>
    </source>
</evidence>
<dbReference type="EMBL" id="OC011959">
    <property type="protein sequence ID" value="CAD7268182.1"/>
    <property type="molecule type" value="Genomic_DNA"/>
</dbReference>
<accession>A0A7R9G5V2</accession>
<sequence>MNQQVLGYKVEERLYPGSRGSVESGPRHKRRGRGHVACSGHQSQEISDNCVGRSALSSFNTTSALANYDTEAGPPTRAEVSPVIGGEPTPDWCTMSWRMCSEVMLVRLELNTRYSTWRA</sequence>